<dbReference type="OrthoDB" id="9775455at2"/>
<evidence type="ECO:0000256" key="1">
    <source>
        <dbReference type="ARBA" id="ARBA00004370"/>
    </source>
</evidence>
<evidence type="ECO:0000256" key="6">
    <source>
        <dbReference type="ARBA" id="ARBA00023237"/>
    </source>
</evidence>
<dbReference type="InterPro" id="IPR051808">
    <property type="entry name" value="Type_IV_pilus_biogenesis"/>
</dbReference>
<evidence type="ECO:0000313" key="11">
    <source>
        <dbReference type="Proteomes" id="UP000000393"/>
    </source>
</evidence>
<name>D8K9N0_NITWC</name>
<organism evidence="10 11">
    <name type="scientific">Nitrosococcus watsoni (strain C-113)</name>
    <dbReference type="NCBI Taxonomy" id="105559"/>
    <lineage>
        <taxon>Bacteria</taxon>
        <taxon>Pseudomonadati</taxon>
        <taxon>Pseudomonadota</taxon>
        <taxon>Gammaproteobacteria</taxon>
        <taxon>Chromatiales</taxon>
        <taxon>Chromatiaceae</taxon>
        <taxon>Nitrosococcus</taxon>
    </lineage>
</organism>
<comment type="similarity">
    <text evidence="7">Belongs to the bacterial secretin family.</text>
</comment>
<dbReference type="KEGG" id="nwa:Nwat_0349"/>
<dbReference type="Gene3D" id="3.30.1370.120">
    <property type="match status" value="1"/>
</dbReference>
<keyword evidence="3" id="KW-0732">Signal</keyword>
<dbReference type="AlphaFoldDB" id="D8K9N0"/>
<dbReference type="STRING" id="105559.Nwat_0349"/>
<sequence>MKLAHKIVPYNSKKAYKERCFLPTLIGLLLLCWLPCITFAATKLQGIEYSSLPGKSVQLRLEFSAPVAKPTFFAIDDPARIVLDFPGVKIGTARQSQVIGAGMTRSVTMVEAADRTRVVVNLIQSVPFETRVDKNFVYVTVNGSPAGASTEESGAAHTGRHLIKNIDFRRGEAGEGRVIVSLSDTQAPVDIREEGKRIIVDFMNTTLPNELERRLDVVDFATPVKFIDTSTKNQNVRMVIAPADVEHEYLSYQSDDMLVVELKPLTKKEKELARKKEFGYVGEKLSLNFQSIEVRSVLQLIADFTGLNLVASDTVQGSVTLRLKNVPWDQALDIILKTKGLAMRRMGNVVLVAPSEEIAAREKLELETRKQVEELAPLGSEFIQVNFAKASNLAALIQSEENSLLSARGHATFDERTNTLLVMDTADRLAALRKLVASLDIPVRQVLIESRVVIASSDFSRELGVRFGLSKQDKVGGAFDQVTTSGSLNGTTQIINQETLELQDRLNVNFPVTKKDAAKIALALTNLPLGALLELELSALQAEGRGEVISNPRVITSNQKEAIIEQGTEIPYQRASSSGATSVSFKKAVLSLKVTPQITPDDRIIMDLGVTKDSVGKVFAGVPSINTREVSTQVLVNNGQTVVLGGIYEQEKNRAVRRIPFLGDLPYAGILFRDKTEFNNKRELLIFVTPKIIKEGARL</sequence>
<keyword evidence="6" id="KW-0998">Cell outer membrane</keyword>
<dbReference type="GO" id="GO:0009306">
    <property type="term" value="P:protein secretion"/>
    <property type="evidence" value="ECO:0007669"/>
    <property type="project" value="InterPro"/>
</dbReference>
<dbReference type="InterPro" id="IPR001775">
    <property type="entry name" value="GspD/PilQ"/>
</dbReference>
<reference evidence="10 11" key="1">
    <citation type="submission" date="2010-06" db="EMBL/GenBank/DDBJ databases">
        <title>Complete sequence of chromosome of Nitrosococcus watsoni C-113.</title>
        <authorList>
            <consortium name="US DOE Joint Genome Institute"/>
            <person name="Lucas S."/>
            <person name="Copeland A."/>
            <person name="Lapidus A."/>
            <person name="Cheng J.-F."/>
            <person name="Bruce D."/>
            <person name="Goodwin L."/>
            <person name="Pitluck S."/>
            <person name="Malfatti S.A."/>
            <person name="Chain P.S.G."/>
            <person name="Land M."/>
            <person name="Hauser L."/>
            <person name="Kyrpides N."/>
            <person name="Ivanova N."/>
            <person name="Cambell M.A."/>
            <person name="Heidelberg J.F."/>
            <person name="Klotz M.G."/>
            <person name="Woyke T."/>
        </authorList>
    </citation>
    <scope>NUCLEOTIDE SEQUENCE [LARGE SCALE GENOMIC DNA]</scope>
    <source>
        <strain evidence="10 11">C-113</strain>
    </source>
</reference>
<dbReference type="PANTHER" id="PTHR30604">
    <property type="entry name" value="PROTEIN TRANSPORT PROTEIN HOFQ"/>
    <property type="match status" value="1"/>
</dbReference>
<gene>
    <name evidence="10" type="ordered locus">Nwat_0349</name>
</gene>
<keyword evidence="5" id="KW-0472">Membrane</keyword>
<dbReference type="HOGENOM" id="CLU_006756_0_2_6"/>
<dbReference type="EMBL" id="CP002086">
    <property type="protein sequence ID" value="ADJ27319.1"/>
    <property type="molecule type" value="Genomic_DNA"/>
</dbReference>
<evidence type="ECO:0000256" key="7">
    <source>
        <dbReference type="RuleBase" id="RU004003"/>
    </source>
</evidence>
<dbReference type="SMART" id="SM00965">
    <property type="entry name" value="STN"/>
    <property type="match status" value="1"/>
</dbReference>
<dbReference type="PANTHER" id="PTHR30604:SF1">
    <property type="entry name" value="DNA UTILIZATION PROTEIN HOFQ"/>
    <property type="match status" value="1"/>
</dbReference>
<dbReference type="NCBIfam" id="TIGR02515">
    <property type="entry name" value="IV_pilus_PilQ"/>
    <property type="match status" value="1"/>
</dbReference>
<evidence type="ECO:0000256" key="5">
    <source>
        <dbReference type="ARBA" id="ARBA00023136"/>
    </source>
</evidence>
<evidence type="ECO:0000256" key="2">
    <source>
        <dbReference type="ARBA" id="ARBA00022448"/>
    </source>
</evidence>
<evidence type="ECO:0000256" key="3">
    <source>
        <dbReference type="ARBA" id="ARBA00022729"/>
    </source>
</evidence>
<protein>
    <submittedName>
        <fullName evidence="10">Type IV pilus secretin PilQ</fullName>
    </submittedName>
</protein>
<dbReference type="Gene3D" id="3.30.1370.130">
    <property type="match status" value="1"/>
</dbReference>
<dbReference type="RefSeq" id="WP_013219429.1">
    <property type="nucleotide sequence ID" value="NC_014315.1"/>
</dbReference>
<feature type="domain" description="Secretin/TonB short N-terminal" evidence="9">
    <location>
        <begin position="307"/>
        <end position="355"/>
    </location>
</feature>
<proteinExistence type="inferred from homology"/>
<evidence type="ECO:0000256" key="4">
    <source>
        <dbReference type="ARBA" id="ARBA00022927"/>
    </source>
</evidence>
<dbReference type="InterPro" id="IPR011662">
    <property type="entry name" value="Secretin/TonB_short_N"/>
</dbReference>
<dbReference type="Proteomes" id="UP000000393">
    <property type="component" value="Chromosome"/>
</dbReference>
<dbReference type="PRINTS" id="PR00811">
    <property type="entry name" value="BCTERIALGSPD"/>
</dbReference>
<dbReference type="InterPro" id="IPR021731">
    <property type="entry name" value="AMIN_dom"/>
</dbReference>
<dbReference type="Pfam" id="PF07660">
    <property type="entry name" value="STN"/>
    <property type="match status" value="1"/>
</dbReference>
<dbReference type="Pfam" id="PF11741">
    <property type="entry name" value="AMIN"/>
    <property type="match status" value="2"/>
</dbReference>
<keyword evidence="4" id="KW-0653">Protein transport</keyword>
<accession>D8K9N0</accession>
<keyword evidence="11" id="KW-1185">Reference proteome</keyword>
<dbReference type="InterPro" id="IPR013355">
    <property type="entry name" value="Pilus_4_PilQ"/>
</dbReference>
<dbReference type="Pfam" id="PF00263">
    <property type="entry name" value="Secretin"/>
    <property type="match status" value="1"/>
</dbReference>
<evidence type="ECO:0000256" key="8">
    <source>
        <dbReference type="RuleBase" id="RU004004"/>
    </source>
</evidence>
<evidence type="ECO:0000313" key="10">
    <source>
        <dbReference type="EMBL" id="ADJ27319.1"/>
    </source>
</evidence>
<dbReference type="Gene3D" id="2.60.40.3500">
    <property type="match status" value="1"/>
</dbReference>
<dbReference type="Pfam" id="PF03958">
    <property type="entry name" value="Secretin_N"/>
    <property type="match status" value="1"/>
</dbReference>
<dbReference type="InterPro" id="IPR005644">
    <property type="entry name" value="NolW-like"/>
</dbReference>
<dbReference type="Gene3D" id="2.60.40.3470">
    <property type="match status" value="1"/>
</dbReference>
<keyword evidence="2 8" id="KW-0813">Transport</keyword>
<dbReference type="eggNOG" id="COG4796">
    <property type="taxonomic scope" value="Bacteria"/>
</dbReference>
<dbReference type="InterPro" id="IPR004846">
    <property type="entry name" value="T2SS/T3SS_dom"/>
</dbReference>
<comment type="subcellular location">
    <subcellularLocation>
        <location evidence="8">Cell outer membrane</location>
    </subcellularLocation>
    <subcellularLocation>
        <location evidence="1">Membrane</location>
    </subcellularLocation>
</comment>
<evidence type="ECO:0000259" key="9">
    <source>
        <dbReference type="SMART" id="SM00965"/>
    </source>
</evidence>
<dbReference type="GO" id="GO:0009279">
    <property type="term" value="C:cell outer membrane"/>
    <property type="evidence" value="ECO:0007669"/>
    <property type="project" value="UniProtKB-SubCell"/>
</dbReference>
<dbReference type="InterPro" id="IPR038591">
    <property type="entry name" value="NolW-like_sf"/>
</dbReference>